<feature type="transmembrane region" description="Helical" evidence="12">
    <location>
        <begin position="307"/>
        <end position="329"/>
    </location>
</feature>
<evidence type="ECO:0000256" key="7">
    <source>
        <dbReference type="ARBA" id="ARBA00023136"/>
    </source>
</evidence>
<protein>
    <submittedName>
        <fullName evidence="13">Uncharacterized protein</fullName>
    </submittedName>
</protein>
<sequence>MTHTCRSWLMRSRRRQVVQQALFRDTSASSRTRIGDDRSGRSMAAAPARRCVVALTLASVLTITFGERLDTGLQFKSTHPSDRGALLGLLSALSVQGEPPLNWNSSVDPCGIPTCTFSDGESKNGCNWEGITCQNYRVHSVDLSGQGLEGHVGGYLCGFTELRYLDLSHNRLSGVSDGCQLMPQLKAIDLSYNLLTGYLPFSSVSMPKLAMLNLSNNGFADYIPNTWGNLTSLEVLDVSYNDITGTVPDPVMMLESLRVMVLDFNCRLCGQLPNSFTRRVELSSAGTNIGAWMCWSNSDSCRQSTSLFIAQIGVSISAIFCFLGACTLCTKFRRRWREEPPHPAVARLPKVKSAAKFVECVASLVVMPDNSSQVFVAFPICQEMPLFRRNPILEAMKKRQEVAAMLATENDAPVPQQSAREGSTSSPDEVLIPIEVDVDAHESVVALVRMPSMTSSEGSIHEDDLEMGPGDEGENETEDSDSATAAPVAVSVGAEAR</sequence>
<evidence type="ECO:0000256" key="2">
    <source>
        <dbReference type="ARBA" id="ARBA00004430"/>
    </source>
</evidence>
<evidence type="ECO:0000256" key="8">
    <source>
        <dbReference type="ARBA" id="ARBA00023170"/>
    </source>
</evidence>
<evidence type="ECO:0000256" key="11">
    <source>
        <dbReference type="SAM" id="MobiDB-lite"/>
    </source>
</evidence>
<proteinExistence type="predicted"/>
<dbReference type="Pfam" id="PF13855">
    <property type="entry name" value="LRR_8"/>
    <property type="match status" value="1"/>
</dbReference>
<evidence type="ECO:0000313" key="14">
    <source>
        <dbReference type="EMBL" id="CAD9216334.1"/>
    </source>
</evidence>
<feature type="compositionally biased region" description="Acidic residues" evidence="11">
    <location>
        <begin position="463"/>
        <end position="481"/>
    </location>
</feature>
<dbReference type="GO" id="GO:0005930">
    <property type="term" value="C:axoneme"/>
    <property type="evidence" value="ECO:0007669"/>
    <property type="project" value="UniProtKB-SubCell"/>
</dbReference>
<evidence type="ECO:0000256" key="10">
    <source>
        <dbReference type="ARBA" id="ARBA00037847"/>
    </source>
</evidence>
<evidence type="ECO:0000256" key="12">
    <source>
        <dbReference type="SAM" id="Phobius"/>
    </source>
</evidence>
<dbReference type="PANTHER" id="PTHR48052:SF81">
    <property type="entry name" value="LEUCINE-RICH REPEAT-CONTAINING N-TERMINAL PLANT-TYPE DOMAIN-CONTAINING PROTEIN"/>
    <property type="match status" value="1"/>
</dbReference>
<accession>A0A6U1KDJ3</accession>
<evidence type="ECO:0000256" key="4">
    <source>
        <dbReference type="ARBA" id="ARBA00022692"/>
    </source>
</evidence>
<name>A0A6U1KDJ3_9CHLO</name>
<dbReference type="AlphaFoldDB" id="A0A6U1KDJ3"/>
<dbReference type="PANTHER" id="PTHR48052">
    <property type="entry name" value="UNNAMED PRODUCT"/>
    <property type="match status" value="1"/>
</dbReference>
<dbReference type="InterPro" id="IPR032675">
    <property type="entry name" value="LRR_dom_sf"/>
</dbReference>
<dbReference type="EMBL" id="HBGG01035520">
    <property type="protein sequence ID" value="CAD9216334.1"/>
    <property type="molecule type" value="Transcribed_RNA"/>
</dbReference>
<dbReference type="PRINTS" id="PR00019">
    <property type="entry name" value="LEURICHRPT"/>
</dbReference>
<keyword evidence="9" id="KW-0325">Glycoprotein</keyword>
<keyword evidence="8" id="KW-0675">Receptor</keyword>
<comment type="subcellular location">
    <subcellularLocation>
        <location evidence="1">Cell membrane</location>
    </subcellularLocation>
    <subcellularLocation>
        <location evidence="2">Cytoplasm</location>
        <location evidence="2">Cytoskeleton</location>
        <location evidence="2">Cilium axoneme</location>
    </subcellularLocation>
    <subcellularLocation>
        <location evidence="10">Endomembrane system</location>
        <topology evidence="10">Single-pass membrane protein</topology>
    </subcellularLocation>
</comment>
<evidence type="ECO:0000313" key="13">
    <source>
        <dbReference type="EMBL" id="CAD9216333.1"/>
    </source>
</evidence>
<evidence type="ECO:0000256" key="6">
    <source>
        <dbReference type="ARBA" id="ARBA00022989"/>
    </source>
</evidence>
<keyword evidence="7 12" id="KW-0472">Membrane</keyword>
<evidence type="ECO:0000256" key="5">
    <source>
        <dbReference type="ARBA" id="ARBA00022729"/>
    </source>
</evidence>
<reference evidence="13" key="1">
    <citation type="submission" date="2021-01" db="EMBL/GenBank/DDBJ databases">
        <authorList>
            <person name="Corre E."/>
            <person name="Pelletier E."/>
            <person name="Niang G."/>
            <person name="Scheremetjew M."/>
            <person name="Finn R."/>
            <person name="Kale V."/>
            <person name="Holt S."/>
            <person name="Cochrane G."/>
            <person name="Meng A."/>
            <person name="Brown T."/>
            <person name="Cohen L."/>
        </authorList>
    </citation>
    <scope>NUCLEOTIDE SEQUENCE</scope>
    <source>
        <strain evidence="13">PLY429</strain>
    </source>
</reference>
<keyword evidence="3" id="KW-1003">Cell membrane</keyword>
<keyword evidence="6 12" id="KW-1133">Transmembrane helix</keyword>
<dbReference type="GO" id="GO:0012505">
    <property type="term" value="C:endomembrane system"/>
    <property type="evidence" value="ECO:0007669"/>
    <property type="project" value="UniProtKB-SubCell"/>
</dbReference>
<keyword evidence="5" id="KW-0732">Signal</keyword>
<dbReference type="GO" id="GO:0005886">
    <property type="term" value="C:plasma membrane"/>
    <property type="evidence" value="ECO:0007669"/>
    <property type="project" value="UniProtKB-SubCell"/>
</dbReference>
<dbReference type="SUPFAM" id="SSF52058">
    <property type="entry name" value="L domain-like"/>
    <property type="match status" value="1"/>
</dbReference>
<evidence type="ECO:0000256" key="3">
    <source>
        <dbReference type="ARBA" id="ARBA00022475"/>
    </source>
</evidence>
<evidence type="ECO:0000256" key="9">
    <source>
        <dbReference type="ARBA" id="ARBA00023180"/>
    </source>
</evidence>
<dbReference type="EMBL" id="HBGG01035519">
    <property type="protein sequence ID" value="CAD9216333.1"/>
    <property type="molecule type" value="Transcribed_RNA"/>
</dbReference>
<organism evidence="13">
    <name type="scientific">Tetraselmis chuii</name>
    <dbReference type="NCBI Taxonomy" id="63592"/>
    <lineage>
        <taxon>Eukaryota</taxon>
        <taxon>Viridiplantae</taxon>
        <taxon>Chlorophyta</taxon>
        <taxon>core chlorophytes</taxon>
        <taxon>Chlorodendrophyceae</taxon>
        <taxon>Chlorodendrales</taxon>
        <taxon>Chlorodendraceae</taxon>
        <taxon>Tetraselmis</taxon>
    </lineage>
</organism>
<feature type="region of interest" description="Disordered" evidence="11">
    <location>
        <begin position="451"/>
        <end position="497"/>
    </location>
</feature>
<gene>
    <name evidence="13" type="ORF">TCHU04912_LOCUS18573</name>
    <name evidence="14" type="ORF">TCHU04912_LOCUS18574</name>
</gene>
<keyword evidence="4 12" id="KW-0812">Transmembrane</keyword>
<dbReference type="Gene3D" id="3.80.10.10">
    <property type="entry name" value="Ribonuclease Inhibitor"/>
    <property type="match status" value="2"/>
</dbReference>
<dbReference type="Pfam" id="PF13516">
    <property type="entry name" value="LRR_6"/>
    <property type="match status" value="1"/>
</dbReference>
<dbReference type="PROSITE" id="PS51450">
    <property type="entry name" value="LRR"/>
    <property type="match status" value="1"/>
</dbReference>
<dbReference type="InterPro" id="IPR001611">
    <property type="entry name" value="Leu-rich_rpt"/>
</dbReference>
<evidence type="ECO:0000256" key="1">
    <source>
        <dbReference type="ARBA" id="ARBA00004236"/>
    </source>
</evidence>